<sequence>MARTEASVTDAQASSTDFSRPLLAWYDRHHRHLPWRTPPHETLVGVLPDPYRVWLSEIMLQQTTVGAVKSYFEAFVEAWPTVEALAAAETDDVMKAWAGLGYYSRARNLKKCAETVAAEHGGRFPDTEAGLKALPGIGDYTAAAVSAIAFNQPAAVVDGNIERVITRLFSIETPLPQAKPEIRARVAEALPHDRPGDFAQAMMDLGATICTPRKPACVLCPITEGCTARREGTAERFPVKAPKTEKPVRKGAAFVATRADGAVLLRQRLPQGLLGGMTEVPGSQWTARQDGASDTTAAPFPADWQAAGAIRHVFTHFALELSVFRAELPQNAPAGDGWWSAPDALPGEALPTVMKKAIEAAIPGATKKRRKG</sequence>
<evidence type="ECO:0000256" key="7">
    <source>
        <dbReference type="ARBA" id="ARBA00022723"/>
    </source>
</evidence>
<evidence type="ECO:0000256" key="9">
    <source>
        <dbReference type="ARBA" id="ARBA00022801"/>
    </source>
</evidence>
<dbReference type="Gene3D" id="3.90.79.10">
    <property type="entry name" value="Nucleoside Triphosphate Pyrophosphohydrolase"/>
    <property type="match status" value="1"/>
</dbReference>
<evidence type="ECO:0000256" key="14">
    <source>
        <dbReference type="RuleBase" id="RU365096"/>
    </source>
</evidence>
<dbReference type="PROSITE" id="PS01155">
    <property type="entry name" value="ENDONUCLEASE_III_2"/>
    <property type="match status" value="1"/>
</dbReference>
<dbReference type="Gene3D" id="1.10.340.30">
    <property type="entry name" value="Hypothetical protein, domain 2"/>
    <property type="match status" value="1"/>
</dbReference>
<evidence type="ECO:0000256" key="11">
    <source>
        <dbReference type="ARBA" id="ARBA00023014"/>
    </source>
</evidence>
<keyword evidence="11" id="KW-0411">Iron-sulfur</keyword>
<evidence type="ECO:0000256" key="5">
    <source>
        <dbReference type="ARBA" id="ARBA00022023"/>
    </source>
</evidence>
<keyword evidence="6" id="KW-0004">4Fe-4S</keyword>
<evidence type="ECO:0000256" key="13">
    <source>
        <dbReference type="ARBA" id="ARBA00023295"/>
    </source>
</evidence>
<dbReference type="InterPro" id="IPR029119">
    <property type="entry name" value="MutY_C"/>
</dbReference>
<dbReference type="SUPFAM" id="SSF55811">
    <property type="entry name" value="Nudix"/>
    <property type="match status" value="1"/>
</dbReference>
<evidence type="ECO:0000313" key="17">
    <source>
        <dbReference type="Proteomes" id="UP001185659"/>
    </source>
</evidence>
<keyword evidence="9" id="KW-0378">Hydrolase</keyword>
<dbReference type="Pfam" id="PF00730">
    <property type="entry name" value="HhH-GPD"/>
    <property type="match status" value="1"/>
</dbReference>
<keyword evidence="12" id="KW-0234">DNA repair</keyword>
<dbReference type="InterPro" id="IPR003651">
    <property type="entry name" value="Endonuclease3_FeS-loop_motif"/>
</dbReference>
<comment type="cofactor">
    <cofactor evidence="14">
        <name>[4Fe-4S] cluster</name>
        <dbReference type="ChEBI" id="CHEBI:49883"/>
    </cofactor>
    <text evidence="14">Binds 1 [4Fe-4S] cluster.</text>
</comment>
<evidence type="ECO:0000256" key="8">
    <source>
        <dbReference type="ARBA" id="ARBA00022763"/>
    </source>
</evidence>
<dbReference type="InterPro" id="IPR015797">
    <property type="entry name" value="NUDIX_hydrolase-like_dom_sf"/>
</dbReference>
<dbReference type="InterPro" id="IPR011257">
    <property type="entry name" value="DNA_glycosylase"/>
</dbReference>
<name>A0ABU4AN46_9HYPH</name>
<evidence type="ECO:0000256" key="2">
    <source>
        <dbReference type="ARBA" id="ARBA00002933"/>
    </source>
</evidence>
<evidence type="ECO:0000256" key="12">
    <source>
        <dbReference type="ARBA" id="ARBA00023204"/>
    </source>
</evidence>
<dbReference type="InterPro" id="IPR005760">
    <property type="entry name" value="A/G_AdeGlyc_MutY"/>
</dbReference>
<evidence type="ECO:0000256" key="4">
    <source>
        <dbReference type="ARBA" id="ARBA00012045"/>
    </source>
</evidence>
<keyword evidence="13 14" id="KW-0326">Glycosidase</keyword>
<keyword evidence="17" id="KW-1185">Reference proteome</keyword>
<keyword evidence="8 14" id="KW-0227">DNA damage</keyword>
<protein>
    <recommendedName>
        <fullName evidence="5 14">Adenine DNA glycosylase</fullName>
        <ecNumber evidence="4 14">3.2.2.31</ecNumber>
    </recommendedName>
</protein>
<evidence type="ECO:0000256" key="10">
    <source>
        <dbReference type="ARBA" id="ARBA00023004"/>
    </source>
</evidence>
<dbReference type="InterPro" id="IPR003265">
    <property type="entry name" value="HhH-GPD_domain"/>
</dbReference>
<gene>
    <name evidence="16" type="primary">mutY</name>
    <name evidence="16" type="ORF">R2G56_15345</name>
</gene>
<evidence type="ECO:0000259" key="15">
    <source>
        <dbReference type="SMART" id="SM00478"/>
    </source>
</evidence>
<dbReference type="Pfam" id="PF10576">
    <property type="entry name" value="EndIII_4Fe-2S"/>
    <property type="match status" value="1"/>
</dbReference>
<dbReference type="RefSeq" id="WP_317561868.1">
    <property type="nucleotide sequence ID" value="NZ_JAWLIP010000007.1"/>
</dbReference>
<feature type="domain" description="HhH-GPD" evidence="15">
    <location>
        <begin position="59"/>
        <end position="208"/>
    </location>
</feature>
<accession>A0ABU4AN46</accession>
<dbReference type="PANTHER" id="PTHR42944:SF1">
    <property type="entry name" value="ADENINE DNA GLYCOSYLASE"/>
    <property type="match status" value="1"/>
</dbReference>
<dbReference type="NCBIfam" id="TIGR01084">
    <property type="entry name" value="mutY"/>
    <property type="match status" value="1"/>
</dbReference>
<dbReference type="SUPFAM" id="SSF48150">
    <property type="entry name" value="DNA-glycosylase"/>
    <property type="match status" value="1"/>
</dbReference>
<dbReference type="Pfam" id="PF14815">
    <property type="entry name" value="NUDIX_4"/>
    <property type="match status" value="1"/>
</dbReference>
<comment type="caution">
    <text evidence="16">The sequence shown here is derived from an EMBL/GenBank/DDBJ whole genome shotgun (WGS) entry which is preliminary data.</text>
</comment>
<dbReference type="InterPro" id="IPR000445">
    <property type="entry name" value="HhH_motif"/>
</dbReference>
<dbReference type="InterPro" id="IPR004036">
    <property type="entry name" value="Endonuclease-III-like_CS2"/>
</dbReference>
<comment type="catalytic activity">
    <reaction evidence="1 14">
        <text>Hydrolyzes free adenine bases from 7,8-dihydro-8-oxoguanine:adenine mismatched double-stranded DNA, leaving an apurinic site.</text>
        <dbReference type="EC" id="3.2.2.31"/>
    </reaction>
</comment>
<dbReference type="Gene3D" id="1.10.1670.10">
    <property type="entry name" value="Helix-hairpin-Helix base-excision DNA repair enzymes (C-terminal)"/>
    <property type="match status" value="1"/>
</dbReference>
<reference evidence="16 17" key="1">
    <citation type="submission" date="2023-10" db="EMBL/GenBank/DDBJ databases">
        <authorList>
            <person name="Venkata Ramana C."/>
            <person name="Sasikala C."/>
            <person name="Dhurka M."/>
        </authorList>
    </citation>
    <scope>NUCLEOTIDE SEQUENCE [LARGE SCALE GENOMIC DNA]</scope>
    <source>
        <strain evidence="16 17">KCTC 32151</strain>
    </source>
</reference>
<dbReference type="SMART" id="SM00478">
    <property type="entry name" value="ENDO3c"/>
    <property type="match status" value="1"/>
</dbReference>
<dbReference type="EMBL" id="JAWLIP010000007">
    <property type="protein sequence ID" value="MDV6227673.1"/>
    <property type="molecule type" value="Genomic_DNA"/>
</dbReference>
<proteinExistence type="inferred from homology"/>
<comment type="similarity">
    <text evidence="3 14">Belongs to the Nth/MutY family.</text>
</comment>
<dbReference type="SMART" id="SM00525">
    <property type="entry name" value="FES"/>
    <property type="match status" value="1"/>
</dbReference>
<dbReference type="PROSITE" id="PS00764">
    <property type="entry name" value="ENDONUCLEASE_III_1"/>
    <property type="match status" value="1"/>
</dbReference>
<dbReference type="EC" id="3.2.2.31" evidence="4 14"/>
<dbReference type="Pfam" id="PF00633">
    <property type="entry name" value="HHH"/>
    <property type="match status" value="1"/>
</dbReference>
<dbReference type="InterPro" id="IPR044298">
    <property type="entry name" value="MIG/MutY"/>
</dbReference>
<dbReference type="PANTHER" id="PTHR42944">
    <property type="entry name" value="ADENINE DNA GLYCOSYLASE"/>
    <property type="match status" value="1"/>
</dbReference>
<evidence type="ECO:0000313" key="16">
    <source>
        <dbReference type="EMBL" id="MDV6227673.1"/>
    </source>
</evidence>
<dbReference type="Proteomes" id="UP001185659">
    <property type="component" value="Unassembled WGS sequence"/>
</dbReference>
<organism evidence="16 17">
    <name type="scientific">Nitratireductor aquimarinus</name>
    <dbReference type="NCBI Taxonomy" id="889300"/>
    <lineage>
        <taxon>Bacteria</taxon>
        <taxon>Pseudomonadati</taxon>
        <taxon>Pseudomonadota</taxon>
        <taxon>Alphaproteobacteria</taxon>
        <taxon>Hyphomicrobiales</taxon>
        <taxon>Phyllobacteriaceae</taxon>
        <taxon>Nitratireductor</taxon>
    </lineage>
</organism>
<keyword evidence="7" id="KW-0479">Metal-binding</keyword>
<dbReference type="InterPro" id="IPR023170">
    <property type="entry name" value="HhH_base_excis_C"/>
</dbReference>
<evidence type="ECO:0000256" key="1">
    <source>
        <dbReference type="ARBA" id="ARBA00000843"/>
    </source>
</evidence>
<dbReference type="CDD" id="cd03431">
    <property type="entry name" value="NUDIX_DNA_Glycosylase_C-MutY"/>
    <property type="match status" value="1"/>
</dbReference>
<comment type="function">
    <text evidence="2">Adenine glycosylase active on G-A mispairs. MutY also corrects error-prone DNA synthesis past GO lesions which are due to the oxidatively damaged form of guanine: 7,8-dihydro-8-oxoguanine (8-oxo-dGTP).</text>
</comment>
<keyword evidence="10 14" id="KW-0408">Iron</keyword>
<evidence type="ECO:0000256" key="6">
    <source>
        <dbReference type="ARBA" id="ARBA00022485"/>
    </source>
</evidence>
<evidence type="ECO:0000256" key="3">
    <source>
        <dbReference type="ARBA" id="ARBA00008343"/>
    </source>
</evidence>
<dbReference type="CDD" id="cd00056">
    <property type="entry name" value="ENDO3c"/>
    <property type="match status" value="1"/>
</dbReference>
<dbReference type="InterPro" id="IPR004035">
    <property type="entry name" value="Endouclease-III_FeS-bd_BS"/>
</dbReference>